<name>A0ABR7MCJ6_9BACT</name>
<reference evidence="2 3" key="1">
    <citation type="submission" date="2016-07" db="EMBL/GenBank/DDBJ databases">
        <title>Genome analysis of Flavihumibacter stibioxidans YS-17.</title>
        <authorList>
            <person name="Shi K."/>
            <person name="Han Y."/>
            <person name="Wang G."/>
        </authorList>
    </citation>
    <scope>NUCLEOTIDE SEQUENCE [LARGE SCALE GENOMIC DNA]</scope>
    <source>
        <strain evidence="2 3">YS-17</strain>
    </source>
</reference>
<gene>
    <name evidence="2" type="ORF">BC349_16985</name>
</gene>
<proteinExistence type="predicted"/>
<dbReference type="InterPro" id="IPR019277">
    <property type="entry name" value="DUF2304"/>
</dbReference>
<dbReference type="Pfam" id="PF10066">
    <property type="entry name" value="DUF2304"/>
    <property type="match status" value="1"/>
</dbReference>
<feature type="transmembrane region" description="Helical" evidence="1">
    <location>
        <begin position="26"/>
        <end position="45"/>
    </location>
</feature>
<evidence type="ECO:0008006" key="4">
    <source>
        <dbReference type="Google" id="ProtNLM"/>
    </source>
</evidence>
<keyword evidence="1" id="KW-0472">Membrane</keyword>
<dbReference type="Proteomes" id="UP000765802">
    <property type="component" value="Unassembled WGS sequence"/>
</dbReference>
<evidence type="ECO:0000256" key="1">
    <source>
        <dbReference type="SAM" id="Phobius"/>
    </source>
</evidence>
<protein>
    <recommendedName>
        <fullName evidence="4">DUF2304 domain-containing protein</fullName>
    </recommendedName>
</protein>
<accession>A0ABR7MCJ6</accession>
<evidence type="ECO:0000313" key="2">
    <source>
        <dbReference type="EMBL" id="MBC6492755.1"/>
    </source>
</evidence>
<dbReference type="RefSeq" id="WP_187258075.1">
    <property type="nucleotide sequence ID" value="NZ_JBHULF010000019.1"/>
</dbReference>
<sequence length="112" mass="12650">MSGIQLLLIAGVSLITVYFIQRMKAAVFSVLLMALLCLTAIFFILQPELTSRIANYFGVGRGADLVFYIFILLFWFILLKLYARIRKLEATVTELARKISINSALNETRGND</sequence>
<keyword evidence="3" id="KW-1185">Reference proteome</keyword>
<keyword evidence="1" id="KW-1133">Transmembrane helix</keyword>
<comment type="caution">
    <text evidence="2">The sequence shown here is derived from an EMBL/GenBank/DDBJ whole genome shotgun (WGS) entry which is preliminary data.</text>
</comment>
<evidence type="ECO:0000313" key="3">
    <source>
        <dbReference type="Proteomes" id="UP000765802"/>
    </source>
</evidence>
<feature type="transmembrane region" description="Helical" evidence="1">
    <location>
        <begin position="6"/>
        <end position="21"/>
    </location>
</feature>
<organism evidence="2 3">
    <name type="scientific">Flavihumibacter stibioxidans</name>
    <dbReference type="NCBI Taxonomy" id="1834163"/>
    <lineage>
        <taxon>Bacteria</taxon>
        <taxon>Pseudomonadati</taxon>
        <taxon>Bacteroidota</taxon>
        <taxon>Chitinophagia</taxon>
        <taxon>Chitinophagales</taxon>
        <taxon>Chitinophagaceae</taxon>
        <taxon>Flavihumibacter</taxon>
    </lineage>
</organism>
<feature type="transmembrane region" description="Helical" evidence="1">
    <location>
        <begin position="65"/>
        <end position="83"/>
    </location>
</feature>
<dbReference type="EMBL" id="MBUA01000029">
    <property type="protein sequence ID" value="MBC6492755.1"/>
    <property type="molecule type" value="Genomic_DNA"/>
</dbReference>
<keyword evidence="1" id="KW-0812">Transmembrane</keyword>